<feature type="transmembrane region" description="Helical" evidence="1">
    <location>
        <begin position="78"/>
        <end position="96"/>
    </location>
</feature>
<name>A0A290HFR2_9BACT</name>
<keyword evidence="1" id="KW-1133">Transmembrane helix</keyword>
<protein>
    <recommendedName>
        <fullName evidence="2">FecR protein domain-containing protein</fullName>
    </recommendedName>
</protein>
<dbReference type="PANTHER" id="PTHR30273">
    <property type="entry name" value="PERIPLASMIC SIGNAL SENSOR AND SIGMA FACTOR ACTIVATOR FECR-RELATED"/>
    <property type="match status" value="1"/>
</dbReference>
<feature type="domain" description="FecR protein" evidence="2">
    <location>
        <begin position="109"/>
        <end position="200"/>
    </location>
</feature>
<dbReference type="PANTHER" id="PTHR30273:SF2">
    <property type="entry name" value="PROTEIN FECR"/>
    <property type="match status" value="1"/>
</dbReference>
<dbReference type="RefSeq" id="WP_168171353.1">
    <property type="nucleotide sequence ID" value="NZ_CP023275.1"/>
</dbReference>
<evidence type="ECO:0000313" key="4">
    <source>
        <dbReference type="Proteomes" id="UP000217349"/>
    </source>
</evidence>
<dbReference type="InterPro" id="IPR006860">
    <property type="entry name" value="FecR"/>
</dbReference>
<dbReference type="EMBL" id="CP023275">
    <property type="protein sequence ID" value="ATB70071.1"/>
    <property type="molecule type" value="Genomic_DNA"/>
</dbReference>
<proteinExistence type="predicted"/>
<dbReference type="InterPro" id="IPR012373">
    <property type="entry name" value="Ferrdict_sens_TM"/>
</dbReference>
<dbReference type="Proteomes" id="UP000217349">
    <property type="component" value="Chromosome"/>
</dbReference>
<dbReference type="KEGG" id="sulj:SJPD1_1966"/>
<dbReference type="Gene3D" id="3.55.50.30">
    <property type="match status" value="1"/>
</dbReference>
<dbReference type="AlphaFoldDB" id="A0A290HFR2"/>
<keyword evidence="1" id="KW-0472">Membrane</keyword>
<gene>
    <name evidence="3" type="ORF">SJPD1_1966</name>
</gene>
<accession>A0A290HFR2</accession>
<dbReference type="Gene3D" id="2.60.120.1440">
    <property type="match status" value="1"/>
</dbReference>
<keyword evidence="1" id="KW-0812">Transmembrane</keyword>
<evidence type="ECO:0000256" key="1">
    <source>
        <dbReference type="SAM" id="Phobius"/>
    </source>
</evidence>
<organism evidence="3 4">
    <name type="scientific">Sulfurospirillum diekertiae</name>
    <dbReference type="NCBI Taxonomy" id="1854492"/>
    <lineage>
        <taxon>Bacteria</taxon>
        <taxon>Pseudomonadati</taxon>
        <taxon>Campylobacterota</taxon>
        <taxon>Epsilonproteobacteria</taxon>
        <taxon>Campylobacterales</taxon>
        <taxon>Sulfurospirillaceae</taxon>
        <taxon>Sulfurospirillum</taxon>
    </lineage>
</organism>
<reference evidence="4" key="1">
    <citation type="submission" date="2017-09" db="EMBL/GenBank/DDBJ databases">
        <title>The complete genome of Sulfurospirillum sp. JPD-1.</title>
        <authorList>
            <person name="Goris T."/>
        </authorList>
    </citation>
    <scope>NUCLEOTIDE SEQUENCE [LARGE SCALE GENOMIC DNA]</scope>
    <source>
        <strain evidence="4">JPD-1</strain>
    </source>
</reference>
<evidence type="ECO:0000313" key="3">
    <source>
        <dbReference type="EMBL" id="ATB70071.1"/>
    </source>
</evidence>
<dbReference type="GO" id="GO:0016989">
    <property type="term" value="F:sigma factor antagonist activity"/>
    <property type="evidence" value="ECO:0007669"/>
    <property type="project" value="TreeGrafter"/>
</dbReference>
<dbReference type="Pfam" id="PF04773">
    <property type="entry name" value="FecR"/>
    <property type="match status" value="1"/>
</dbReference>
<sequence>MTHEQEILEELAITWFMRTREPMSAKECETFEQWLSVKEHKHAYDDVCQTWNALDDCASTYKPTPNTPTNNVFYTRRAFLYTSASFLLGLGAYGLYGHYLSTPVYARTFVSRQGETMEVTLPDGTHVSLDADTQLEVAYYTHQRETKVFQGQVMFSVTSDPQKAFHVKASDTLVTVVGTRFSVRNIDDIVKVAVQEGHVRVTNTTLTRTFDLLPSDGLVVKNTEMTPLKVTPDLVGAWQQGRVAFEDATLEETLREFARYGEKRLIATDEVKAFRVTGSFDITNSSNFVTALPSVIPIRYIKEGEKLLIVKR</sequence>
<evidence type="ECO:0000259" key="2">
    <source>
        <dbReference type="Pfam" id="PF04773"/>
    </source>
</evidence>
<dbReference type="PIRSF" id="PIRSF018266">
    <property type="entry name" value="FecR"/>
    <property type="match status" value="1"/>
</dbReference>